<comment type="caution">
    <text evidence="7">The sequence shown here is derived from an EMBL/GenBank/DDBJ whole genome shotgun (WGS) entry which is preliminary data.</text>
</comment>
<feature type="active site" evidence="5">
    <location>
        <position position="19"/>
    </location>
</feature>
<dbReference type="EC" id="3.1.3.48" evidence="2"/>
<evidence type="ECO:0000256" key="5">
    <source>
        <dbReference type="PIRSR" id="PIRSR617867-1"/>
    </source>
</evidence>
<evidence type="ECO:0000256" key="4">
    <source>
        <dbReference type="ARBA" id="ARBA00022912"/>
    </source>
</evidence>
<feature type="active site" evidence="5">
    <location>
        <position position="25"/>
    </location>
</feature>
<reference evidence="7 8" key="1">
    <citation type="journal article" date="2014" name="Int. J. Syst. Evol. Microbiol.">
        <title>Description of Galbitalea soli gen. nov., sp. nov., and Frondihabitans sucicola sp. nov.</title>
        <authorList>
            <person name="Kim S.J."/>
            <person name="Lim J.M."/>
            <person name="Ahn J.H."/>
            <person name="Weon H.Y."/>
            <person name="Hamada M."/>
            <person name="Suzuki K."/>
            <person name="Ahn T.Y."/>
            <person name="Kwon S.W."/>
        </authorList>
    </citation>
    <scope>NUCLEOTIDE SEQUENCE [LARGE SCALE GENOMIC DNA]</scope>
    <source>
        <strain evidence="7 8">NBRC 108727</strain>
    </source>
</reference>
<keyword evidence="4" id="KW-0904">Protein phosphatase</keyword>
<dbReference type="SMART" id="SM00226">
    <property type="entry name" value="LMWPc"/>
    <property type="match status" value="1"/>
</dbReference>
<dbReference type="PANTHER" id="PTHR11717:SF7">
    <property type="entry name" value="LOW MOLECULAR WEIGHT PHOSPHOTYROSINE PROTEIN PHOSPHATASE"/>
    <property type="match status" value="1"/>
</dbReference>
<dbReference type="Pfam" id="PF01451">
    <property type="entry name" value="LMWPc"/>
    <property type="match status" value="1"/>
</dbReference>
<dbReference type="InterPro" id="IPR023485">
    <property type="entry name" value="Ptyr_pPase"/>
</dbReference>
<proteinExistence type="inferred from homology"/>
<comment type="similarity">
    <text evidence="1">Belongs to the low molecular weight phosphotyrosine protein phosphatase family.</text>
</comment>
<dbReference type="PANTHER" id="PTHR11717">
    <property type="entry name" value="LOW MOLECULAR WEIGHT PROTEIN TYROSINE PHOSPHATASE"/>
    <property type="match status" value="1"/>
</dbReference>
<keyword evidence="8" id="KW-1185">Reference proteome</keyword>
<feature type="active site" description="Proton donor" evidence="5">
    <location>
        <position position="138"/>
    </location>
</feature>
<dbReference type="GO" id="GO:0004725">
    <property type="term" value="F:protein tyrosine phosphatase activity"/>
    <property type="evidence" value="ECO:0007669"/>
    <property type="project" value="UniProtKB-EC"/>
</dbReference>
<organism evidence="7 8">
    <name type="scientific">Galbitalea soli</name>
    <dbReference type="NCBI Taxonomy" id="1268042"/>
    <lineage>
        <taxon>Bacteria</taxon>
        <taxon>Bacillati</taxon>
        <taxon>Actinomycetota</taxon>
        <taxon>Actinomycetes</taxon>
        <taxon>Micrococcales</taxon>
        <taxon>Microbacteriaceae</taxon>
        <taxon>Galbitalea</taxon>
    </lineage>
</organism>
<dbReference type="InterPro" id="IPR017867">
    <property type="entry name" value="Tyr_phospatase_low_mol_wt"/>
</dbReference>
<keyword evidence="3" id="KW-0378">Hydrolase</keyword>
<dbReference type="InterPro" id="IPR036196">
    <property type="entry name" value="Ptyr_pPase_sf"/>
</dbReference>
<protein>
    <recommendedName>
        <fullName evidence="2">protein-tyrosine-phosphatase</fullName>
        <ecNumber evidence="2">3.1.3.48</ecNumber>
    </recommendedName>
</protein>
<evidence type="ECO:0000256" key="2">
    <source>
        <dbReference type="ARBA" id="ARBA00013064"/>
    </source>
</evidence>
<evidence type="ECO:0000313" key="8">
    <source>
        <dbReference type="Proteomes" id="UP000479756"/>
    </source>
</evidence>
<dbReference type="CDD" id="cd16343">
    <property type="entry name" value="LMWPTP"/>
    <property type="match status" value="1"/>
</dbReference>
<dbReference type="EMBL" id="JAAGWZ010000003">
    <property type="protein sequence ID" value="NEM91783.1"/>
    <property type="molecule type" value="Genomic_DNA"/>
</dbReference>
<dbReference type="RefSeq" id="WP_163473852.1">
    <property type="nucleotide sequence ID" value="NZ_JAAGWZ010000003.1"/>
</dbReference>
<dbReference type="InterPro" id="IPR050438">
    <property type="entry name" value="LMW_PTPase"/>
</dbReference>
<evidence type="ECO:0000313" key="7">
    <source>
        <dbReference type="EMBL" id="NEM91783.1"/>
    </source>
</evidence>
<dbReference type="Proteomes" id="UP000479756">
    <property type="component" value="Unassembled WGS sequence"/>
</dbReference>
<dbReference type="AlphaFoldDB" id="A0A7C9TSX2"/>
<feature type="domain" description="Phosphotyrosine protein phosphatase I" evidence="6">
    <location>
        <begin position="13"/>
        <end position="164"/>
    </location>
</feature>
<sequence>MSFDRVLDESALFRICFVCTGNICRSPMAEAVFRSLVARAGLSDAIAVSSAGTGDWHVGEQSDDRTLDALRAHGLDGRSHRARQFDPEWFERLDLVVVFDRSQERILKAWAGNDLDRSKVQLLLGFDGEHTGSLDVPDPYYSDAAMFDQVLAMIERACTVLFRQVTPGISKGAS</sequence>
<evidence type="ECO:0000256" key="1">
    <source>
        <dbReference type="ARBA" id="ARBA00011063"/>
    </source>
</evidence>
<evidence type="ECO:0000259" key="6">
    <source>
        <dbReference type="SMART" id="SM00226"/>
    </source>
</evidence>
<dbReference type="PRINTS" id="PR00719">
    <property type="entry name" value="LMWPTPASE"/>
</dbReference>
<dbReference type="SUPFAM" id="SSF52788">
    <property type="entry name" value="Phosphotyrosine protein phosphatases I"/>
    <property type="match status" value="1"/>
</dbReference>
<accession>A0A7C9TSX2</accession>
<gene>
    <name evidence="7" type="ORF">G3T37_10495</name>
</gene>
<dbReference type="Gene3D" id="3.40.50.2300">
    <property type="match status" value="1"/>
</dbReference>
<evidence type="ECO:0000256" key="3">
    <source>
        <dbReference type="ARBA" id="ARBA00022801"/>
    </source>
</evidence>
<name>A0A7C9TSX2_9MICO</name>